<evidence type="ECO:0008006" key="3">
    <source>
        <dbReference type="Google" id="ProtNLM"/>
    </source>
</evidence>
<evidence type="ECO:0000313" key="1">
    <source>
        <dbReference type="EMBL" id="KXU35042.1"/>
    </source>
</evidence>
<dbReference type="InterPro" id="IPR029044">
    <property type="entry name" value="Nucleotide-diphossugar_trans"/>
</dbReference>
<accession>A0A139SKE5</accession>
<organism evidence="1 2">
    <name type="scientific">Cephaloticoccus capnophilus</name>
    <dbReference type="NCBI Taxonomy" id="1548208"/>
    <lineage>
        <taxon>Bacteria</taxon>
        <taxon>Pseudomonadati</taxon>
        <taxon>Verrucomicrobiota</taxon>
        <taxon>Opitutia</taxon>
        <taxon>Opitutales</taxon>
        <taxon>Opitutaceae</taxon>
        <taxon>Cephaloticoccus</taxon>
    </lineage>
</organism>
<keyword evidence="2" id="KW-1185">Reference proteome</keyword>
<dbReference type="OrthoDB" id="183656at2"/>
<reference evidence="1 2" key="1">
    <citation type="submission" date="2016-02" db="EMBL/GenBank/DDBJ databases">
        <authorList>
            <person name="Wen L."/>
            <person name="He K."/>
            <person name="Yang H."/>
        </authorList>
    </citation>
    <scope>NUCLEOTIDE SEQUENCE [LARGE SCALE GENOMIC DNA]</scope>
    <source>
        <strain evidence="1 2">CV41</strain>
    </source>
</reference>
<evidence type="ECO:0000313" key="2">
    <source>
        <dbReference type="Proteomes" id="UP000071392"/>
    </source>
</evidence>
<sequence>MSLPGKLLFQLWHRPYGYTRDLIKDGGPQQRRLTEKGRQEMEAAAYRLPAPPSGHGKPVELHFLTGRKYWYQTAFCLWSFAAASNRTLRPVLFDDGSLSEPYIEPLARLFPALRIVTAAESLARLDEFLPESRYPSLRGRRLAYPHLKKLLDLHVGQRGYRLQMDSDLLFFRSPDCLLDWHDNPEYPLRAEDIITSYGYPLGMLAELSGFPKVPERVNAGLLGLRSEDFDWDKMEYWCRELLARKGPSYYQEQALLAMLLAGRECIVPAPSDYVILPKAPEALHCKAVMHHYVAESRRWYYQHNWRRFTAQ</sequence>
<comment type="caution">
    <text evidence="1">The sequence shown here is derived from an EMBL/GenBank/DDBJ whole genome shotgun (WGS) entry which is preliminary data.</text>
</comment>
<proteinExistence type="predicted"/>
<protein>
    <recommendedName>
        <fullName evidence="3">Glycosyl transferase</fullName>
    </recommendedName>
</protein>
<dbReference type="Gene3D" id="3.90.550.10">
    <property type="entry name" value="Spore Coat Polysaccharide Biosynthesis Protein SpsA, Chain A"/>
    <property type="match status" value="1"/>
</dbReference>
<dbReference type="Proteomes" id="UP000071392">
    <property type="component" value="Unassembled WGS sequence"/>
</dbReference>
<name>A0A139SKE5_9BACT</name>
<dbReference type="SUPFAM" id="SSF53448">
    <property type="entry name" value="Nucleotide-diphospho-sugar transferases"/>
    <property type="match status" value="1"/>
</dbReference>
<dbReference type="EMBL" id="LSZP01000045">
    <property type="protein sequence ID" value="KXU35042.1"/>
    <property type="molecule type" value="Genomic_DNA"/>
</dbReference>
<dbReference type="STRING" id="1548208.AXK12_00300"/>
<gene>
    <name evidence="1" type="ORF">AXK12_00300</name>
</gene>
<dbReference type="AlphaFoldDB" id="A0A139SKE5"/>
<dbReference type="RefSeq" id="WP_068712400.1">
    <property type="nucleotide sequence ID" value="NZ_LSZP01000045.1"/>
</dbReference>